<dbReference type="Gene3D" id="3.40.50.300">
    <property type="entry name" value="P-loop containing nucleotide triphosphate hydrolases"/>
    <property type="match status" value="1"/>
</dbReference>
<organism evidence="3 4">
    <name type="scientific">Streptomyces marispadix</name>
    <dbReference type="NCBI Taxonomy" id="2922868"/>
    <lineage>
        <taxon>Bacteria</taxon>
        <taxon>Bacillati</taxon>
        <taxon>Actinomycetota</taxon>
        <taxon>Actinomycetes</taxon>
        <taxon>Kitasatosporales</taxon>
        <taxon>Streptomycetaceae</taxon>
        <taxon>Streptomyces</taxon>
    </lineage>
</organism>
<protein>
    <submittedName>
        <fullName evidence="3">Tetratricopeptide repeat protein</fullName>
    </submittedName>
</protein>
<accession>A0ABS9SZK2</accession>
<evidence type="ECO:0000256" key="1">
    <source>
        <dbReference type="PROSITE-ProRule" id="PRU00339"/>
    </source>
</evidence>
<keyword evidence="4" id="KW-1185">Reference proteome</keyword>
<name>A0ABS9SZK2_9ACTN</name>
<reference evidence="3" key="1">
    <citation type="submission" date="2022-03" db="EMBL/GenBank/DDBJ databases">
        <authorList>
            <person name="Santos J.D.N."/>
            <person name="Kallscheuer N."/>
            <person name="Jogler C."/>
            <person name="Lage O.M."/>
        </authorList>
    </citation>
    <scope>NUCLEOTIDE SEQUENCE</scope>
    <source>
        <strain evidence="3">M600PL45_2</strain>
    </source>
</reference>
<feature type="compositionally biased region" description="Basic and acidic residues" evidence="2">
    <location>
        <begin position="787"/>
        <end position="799"/>
    </location>
</feature>
<gene>
    <name evidence="3" type="ORF">MMA15_15140</name>
</gene>
<dbReference type="RefSeq" id="WP_241060270.1">
    <property type="nucleotide sequence ID" value="NZ_JAKWJU010000002.1"/>
</dbReference>
<dbReference type="InterPro" id="IPR011990">
    <property type="entry name" value="TPR-like_helical_dom_sf"/>
</dbReference>
<dbReference type="InterPro" id="IPR027417">
    <property type="entry name" value="P-loop_NTPase"/>
</dbReference>
<evidence type="ECO:0000313" key="3">
    <source>
        <dbReference type="EMBL" id="MCH6161677.1"/>
    </source>
</evidence>
<feature type="repeat" description="TPR" evidence="1">
    <location>
        <begin position="617"/>
        <end position="650"/>
    </location>
</feature>
<dbReference type="SUPFAM" id="SSF48452">
    <property type="entry name" value="TPR-like"/>
    <property type="match status" value="1"/>
</dbReference>
<comment type="caution">
    <text evidence="3">The sequence shown here is derived from an EMBL/GenBank/DDBJ whole genome shotgun (WGS) entry which is preliminary data.</text>
</comment>
<dbReference type="Pfam" id="PF13424">
    <property type="entry name" value="TPR_12"/>
    <property type="match status" value="1"/>
</dbReference>
<evidence type="ECO:0000256" key="2">
    <source>
        <dbReference type="SAM" id="MobiDB-lite"/>
    </source>
</evidence>
<dbReference type="Gene3D" id="1.25.40.10">
    <property type="entry name" value="Tetratricopeptide repeat domain"/>
    <property type="match status" value="1"/>
</dbReference>
<dbReference type="PANTHER" id="PTHR47691:SF3">
    <property type="entry name" value="HTH-TYPE TRANSCRIPTIONAL REGULATOR RV0890C-RELATED"/>
    <property type="match status" value="1"/>
</dbReference>
<reference evidence="3" key="2">
    <citation type="journal article" date="2023" name="Int. J. Syst. Evol. Microbiol.">
        <title>Streptomyces marispadix sp. nov., isolated from marine beach sediment of the Northern Coast of Portugal.</title>
        <authorList>
            <person name="dos Santos J.D.N."/>
            <person name="Vitorino I.R."/>
            <person name="Kallscheuer N."/>
            <person name="Srivastava A."/>
            <person name="Krautwurst S."/>
            <person name="Marz M."/>
            <person name="Jogler C."/>
            <person name="Lobo Da Cunha A."/>
            <person name="Catita J."/>
            <person name="Goncalves H."/>
            <person name="Gonzalez I."/>
            <person name="Reyes F."/>
            <person name="Lage O.M."/>
        </authorList>
    </citation>
    <scope>NUCLEOTIDE SEQUENCE</scope>
    <source>
        <strain evidence="3">M600PL45_2</strain>
    </source>
</reference>
<dbReference type="PANTHER" id="PTHR47691">
    <property type="entry name" value="REGULATOR-RELATED"/>
    <property type="match status" value="1"/>
</dbReference>
<dbReference type="SUPFAM" id="SSF52540">
    <property type="entry name" value="P-loop containing nucleoside triphosphate hydrolases"/>
    <property type="match status" value="1"/>
</dbReference>
<dbReference type="SMART" id="SM00028">
    <property type="entry name" value="TPR"/>
    <property type="match status" value="4"/>
</dbReference>
<dbReference type="EMBL" id="JAKWJU010000002">
    <property type="protein sequence ID" value="MCH6161677.1"/>
    <property type="molecule type" value="Genomic_DNA"/>
</dbReference>
<dbReference type="InterPro" id="IPR019734">
    <property type="entry name" value="TPR_rpt"/>
</dbReference>
<proteinExistence type="predicted"/>
<dbReference type="Proteomes" id="UP001166784">
    <property type="component" value="Unassembled WGS sequence"/>
</dbReference>
<dbReference type="PROSITE" id="PS50005">
    <property type="entry name" value="TPR"/>
    <property type="match status" value="1"/>
</dbReference>
<keyword evidence="1" id="KW-0802">TPR repeat</keyword>
<sequence>MISHSPMHSSPAGEALGELIHKARHQDDLARLWAEAAGIADGSLPALLRLSDRLAERASDDDELRAGLETWLRRHRHRQPPPETRNTIGGSASLHGPTLQVGSLHGGVHLHSEPPAPSPVPLVPRQLRPAPAHFTNRSSELRELHRIADDPRERGPALAVVSGPGGVGKTALALKWLHEVADRYPDGQLYADLSEGPEGEPALPGPVLEGFLRALGLEADRIPLRAQEAAGLFRSVTADARIAVLMDNAVSAAQVRALLPSSASSLVVVTTRWRLGGLIADGARFVPVAPLPQRDGTRMLASTVGERRAAAEADALAGLVGLCAGLPLALSIAAARLVMRPEWPIARVVRELKDEQRRLQALAVEEVSVMSVFDVSYEGLPPEEARAYRRAGLHPGPEFSGQAAAAMLQSPVRHTTELLERLVDASILEVRGPDRYGFHDLVRLHARQRAESEDAAEVRDGVLRRLMEHYLAFAAAADRVVTPLEWSLGGPVRPAAQDPPPAFESGREALEAMEAELPNLMAVLRAGHEHRFDALVWQLAEAMWSLFLHRKHFSDWIAAYRLGVESSARCGHPAARSRMHHHLGFAFHNLSRSDEALEQGLASLDAAREAGHGQAEAEALGLVGMAHRTQRRFDEAAEVLRQAVALDHEAGRVRAEALGRRRLGQNFLAAQRFDEAIEELDEGRLLARSLQDEKVTAMTTVWLADALTRAGRPGEAVEFIRGAWSMLAESGSSQYRAQASMVWGEAAEALEDLTAARDLFRKSKALYVEAGAPDLERVNGGIARVDARLTEQRTSRRDGSQGPLDE</sequence>
<dbReference type="PRINTS" id="PR00364">
    <property type="entry name" value="DISEASERSIST"/>
</dbReference>
<feature type="region of interest" description="Disordered" evidence="2">
    <location>
        <begin position="787"/>
        <end position="806"/>
    </location>
</feature>
<evidence type="ECO:0000313" key="4">
    <source>
        <dbReference type="Proteomes" id="UP001166784"/>
    </source>
</evidence>